<gene>
    <name evidence="2" type="ORF">G5B17_01995</name>
</gene>
<evidence type="ECO:0000256" key="1">
    <source>
        <dbReference type="SAM" id="Phobius"/>
    </source>
</evidence>
<accession>A0ABX2H4K4</accession>
<evidence type="ECO:0000313" key="3">
    <source>
        <dbReference type="Proteomes" id="UP001644719"/>
    </source>
</evidence>
<protein>
    <recommendedName>
        <fullName evidence="4">Transmembrane protein</fullName>
    </recommendedName>
</protein>
<keyword evidence="1" id="KW-1133">Transmembrane helix</keyword>
<reference evidence="2 3" key="1">
    <citation type="journal article" date="2020" name="Cell Host Microbe">
        <title>Functional and Genomic Variation between Human-Derived Isolates of Lachnospiraceae Reveals Inter- and Intra-Species Diversity.</title>
        <authorList>
            <person name="Sorbara M.T."/>
            <person name="Littmann E.R."/>
            <person name="Fontana E."/>
            <person name="Moody T.U."/>
            <person name="Kohout C.E."/>
            <person name="Gjonbalaj M."/>
            <person name="Eaton V."/>
            <person name="Seok R."/>
            <person name="Leiner I.M."/>
            <person name="Pamer E.G."/>
        </authorList>
    </citation>
    <scope>NUCLEOTIDE SEQUENCE [LARGE SCALE GENOMIC DNA]</scope>
    <source>
        <strain evidence="2 3">MSK.17.74</strain>
    </source>
</reference>
<keyword evidence="1" id="KW-0472">Membrane</keyword>
<sequence length="130" mass="14755">MGAAAEAINYDYDVIDTPTETSTTDKIVRCFTDSELNDELANLLKDSLAGVRKANLEDHGLEIRKRNRELIIREKKKQKLLSMVELSMMIFVLLLIPVLGTVIVRETVYLWLYVVTGPVAVCLTNQLRKM</sequence>
<name>A0ABX2H4K4_9FIRM</name>
<keyword evidence="3" id="KW-1185">Reference proteome</keyword>
<feature type="transmembrane region" description="Helical" evidence="1">
    <location>
        <begin position="110"/>
        <end position="127"/>
    </location>
</feature>
<dbReference type="EMBL" id="JAAITS010000004">
    <property type="protein sequence ID" value="NSG84235.1"/>
    <property type="molecule type" value="Genomic_DNA"/>
</dbReference>
<dbReference type="RefSeq" id="WP_173769225.1">
    <property type="nucleotide sequence ID" value="NZ_JAAITS010000004.1"/>
</dbReference>
<comment type="caution">
    <text evidence="2">The sequence shown here is derived from an EMBL/GenBank/DDBJ whole genome shotgun (WGS) entry which is preliminary data.</text>
</comment>
<evidence type="ECO:0008006" key="4">
    <source>
        <dbReference type="Google" id="ProtNLM"/>
    </source>
</evidence>
<proteinExistence type="predicted"/>
<keyword evidence="1" id="KW-0812">Transmembrane</keyword>
<feature type="transmembrane region" description="Helical" evidence="1">
    <location>
        <begin position="80"/>
        <end position="104"/>
    </location>
</feature>
<organism evidence="2 3">
    <name type="scientific">Blautia faecis</name>
    <dbReference type="NCBI Taxonomy" id="871665"/>
    <lineage>
        <taxon>Bacteria</taxon>
        <taxon>Bacillati</taxon>
        <taxon>Bacillota</taxon>
        <taxon>Clostridia</taxon>
        <taxon>Lachnospirales</taxon>
        <taxon>Lachnospiraceae</taxon>
        <taxon>Blautia</taxon>
    </lineage>
</organism>
<dbReference type="Proteomes" id="UP001644719">
    <property type="component" value="Unassembled WGS sequence"/>
</dbReference>
<evidence type="ECO:0000313" key="2">
    <source>
        <dbReference type="EMBL" id="NSG84235.1"/>
    </source>
</evidence>